<feature type="non-terminal residue" evidence="1">
    <location>
        <position position="1"/>
    </location>
</feature>
<gene>
    <name evidence="1" type="ORF">GTP56_09820</name>
</gene>
<dbReference type="GO" id="GO:0016301">
    <property type="term" value="F:kinase activity"/>
    <property type="evidence" value="ECO:0007669"/>
    <property type="project" value="UniProtKB-KW"/>
</dbReference>
<dbReference type="EMBL" id="WWCR01000007">
    <property type="protein sequence ID" value="MYM72493.1"/>
    <property type="molecule type" value="Genomic_DNA"/>
</dbReference>
<reference evidence="1 2" key="1">
    <citation type="submission" date="2019-12" db="EMBL/GenBank/DDBJ databases">
        <title>Novel species isolated from a subtropical stream in China.</title>
        <authorList>
            <person name="Lu H."/>
        </authorList>
    </citation>
    <scope>NUCLEOTIDE SEQUENCE [LARGE SCALE GENOMIC DNA]</scope>
    <source>
        <strain evidence="1 2">FT134W</strain>
    </source>
</reference>
<dbReference type="AlphaFoldDB" id="A0A7X4GZD0"/>
<keyword evidence="1" id="KW-0808">Transferase</keyword>
<evidence type="ECO:0000313" key="1">
    <source>
        <dbReference type="EMBL" id="MYM72493.1"/>
    </source>
</evidence>
<proteinExistence type="predicted"/>
<name>A0A7X4GZD0_9BURK</name>
<evidence type="ECO:0000313" key="2">
    <source>
        <dbReference type="Proteomes" id="UP000469734"/>
    </source>
</evidence>
<sequence length="55" mass="5693">LAQIANADRSAGAGGIGVRNLRERLAALYGDRAAFDLIQLSPAGVRAEVRLPCAS</sequence>
<organism evidence="1 2">
    <name type="scientific">Duganella margarita</name>
    <dbReference type="NCBI Taxonomy" id="2692170"/>
    <lineage>
        <taxon>Bacteria</taxon>
        <taxon>Pseudomonadati</taxon>
        <taxon>Pseudomonadota</taxon>
        <taxon>Betaproteobacteria</taxon>
        <taxon>Burkholderiales</taxon>
        <taxon>Oxalobacteraceae</taxon>
        <taxon>Telluria group</taxon>
        <taxon>Duganella</taxon>
    </lineage>
</organism>
<accession>A0A7X4GZD0</accession>
<protein>
    <submittedName>
        <fullName evidence="1">Sensor histidine kinase</fullName>
    </submittedName>
</protein>
<keyword evidence="1" id="KW-0418">Kinase</keyword>
<dbReference type="Proteomes" id="UP000469734">
    <property type="component" value="Unassembled WGS sequence"/>
</dbReference>
<comment type="caution">
    <text evidence="1">The sequence shown here is derived from an EMBL/GenBank/DDBJ whole genome shotgun (WGS) entry which is preliminary data.</text>
</comment>